<comment type="subcellular location">
    <subcellularLocation>
        <location evidence="7">Cell membrane</location>
        <topology evidence="7">Multi-pass membrane protein</topology>
    </subcellularLocation>
    <subcellularLocation>
        <location evidence="1">Membrane</location>
        <topology evidence="1">Multi-pass membrane protein</topology>
    </subcellularLocation>
</comment>
<keyword evidence="4 7" id="KW-0812">Transmembrane</keyword>
<keyword evidence="7 9" id="KW-0479">Metal-binding</keyword>
<keyword evidence="7 9" id="KW-0460">Magnesium</keyword>
<proteinExistence type="inferred from homology"/>
<feature type="transmembrane region" description="Helical" evidence="7">
    <location>
        <begin position="139"/>
        <end position="157"/>
    </location>
</feature>
<evidence type="ECO:0000256" key="3">
    <source>
        <dbReference type="ARBA" id="ARBA00022679"/>
    </source>
</evidence>
<evidence type="ECO:0000313" key="10">
    <source>
        <dbReference type="EMBL" id="PCI76709.1"/>
    </source>
</evidence>
<feature type="transmembrane region" description="Helical" evidence="7">
    <location>
        <begin position="322"/>
        <end position="345"/>
    </location>
</feature>
<comment type="function">
    <text evidence="7">Catalyzes the initial step of the lipid cycle reactions in the biosynthesis of the cell wall peptidoglycan: transfers peptidoglycan precursor phospho-MurNAc-pentapeptide from UDP-MurNAc-pentapeptide onto the lipid carrier undecaprenyl phosphate, yielding undecaprenyl-pyrophosphoryl-MurNAc-pentapeptide, known as lipid I.</text>
</comment>
<dbReference type="GO" id="GO:0051301">
    <property type="term" value="P:cell division"/>
    <property type="evidence" value="ECO:0007669"/>
    <property type="project" value="UniProtKB-KW"/>
</dbReference>
<comment type="catalytic activity">
    <reaction evidence="7">
        <text>UDP-N-acetyl-alpha-D-muramoyl-L-alanyl-gamma-D-glutamyl-meso-2,6-diaminopimeloyl-D-alanyl-D-alanine + di-trans,octa-cis-undecaprenyl phosphate = di-trans,octa-cis-undecaprenyl diphospho-N-acetyl-alpha-D-muramoyl-L-alanyl-D-glutamyl-meso-2,6-diaminopimeloyl-D-alanyl-D-alanine + UMP</text>
        <dbReference type="Rhea" id="RHEA:28386"/>
        <dbReference type="ChEBI" id="CHEBI:57865"/>
        <dbReference type="ChEBI" id="CHEBI:60392"/>
        <dbReference type="ChEBI" id="CHEBI:61386"/>
        <dbReference type="ChEBI" id="CHEBI:61387"/>
        <dbReference type="EC" id="2.7.8.13"/>
    </reaction>
</comment>
<evidence type="ECO:0000256" key="2">
    <source>
        <dbReference type="ARBA" id="ARBA00005583"/>
    </source>
</evidence>
<keyword evidence="7" id="KW-0132">Cell division</keyword>
<evidence type="ECO:0000256" key="4">
    <source>
        <dbReference type="ARBA" id="ARBA00022692"/>
    </source>
</evidence>
<dbReference type="GO" id="GO:0008963">
    <property type="term" value="F:phospho-N-acetylmuramoyl-pentapeptide-transferase activity"/>
    <property type="evidence" value="ECO:0007669"/>
    <property type="project" value="UniProtKB-UniRule"/>
</dbReference>
<feature type="transmembrane region" description="Helical" evidence="7">
    <location>
        <begin position="273"/>
        <end position="290"/>
    </location>
</feature>
<keyword evidence="5 7" id="KW-1133">Transmembrane helix</keyword>
<feature type="transmembrane region" description="Helical" evidence="7">
    <location>
        <begin position="373"/>
        <end position="392"/>
    </location>
</feature>
<keyword evidence="7" id="KW-0573">Peptidoglycan synthesis</keyword>
<evidence type="ECO:0000256" key="7">
    <source>
        <dbReference type="HAMAP-Rule" id="MF_00038"/>
    </source>
</evidence>
<reference evidence="11" key="1">
    <citation type="submission" date="2017-08" db="EMBL/GenBank/DDBJ databases">
        <title>A dynamic microbial community with high functional redundancy inhabits the cold, oxic subseafloor aquifer.</title>
        <authorList>
            <person name="Tully B.J."/>
            <person name="Wheat C.G."/>
            <person name="Glazer B.T."/>
            <person name="Huber J.A."/>
        </authorList>
    </citation>
    <scope>NUCLEOTIDE SEQUENCE [LARGE SCALE GENOMIC DNA]</scope>
</reference>
<evidence type="ECO:0000256" key="1">
    <source>
        <dbReference type="ARBA" id="ARBA00004141"/>
    </source>
</evidence>
<dbReference type="InterPro" id="IPR003524">
    <property type="entry name" value="PNAcMuramoyl-5peptid_Trfase"/>
</dbReference>
<protein>
    <recommendedName>
        <fullName evidence="7 8">Phospho-N-acetylmuramoyl-pentapeptide-transferase</fullName>
        <ecNumber evidence="7 8">2.7.8.13</ecNumber>
    </recommendedName>
    <alternativeName>
        <fullName evidence="7">UDP-MurNAc-pentapeptide phosphotransferase</fullName>
    </alternativeName>
</protein>
<dbReference type="EMBL" id="NVUK01000025">
    <property type="protein sequence ID" value="PCI76709.1"/>
    <property type="molecule type" value="Genomic_DNA"/>
</dbReference>
<dbReference type="HAMAP" id="MF_00038">
    <property type="entry name" value="MraY"/>
    <property type="match status" value="1"/>
</dbReference>
<dbReference type="PROSITE" id="PS01348">
    <property type="entry name" value="MRAY_2"/>
    <property type="match status" value="1"/>
</dbReference>
<dbReference type="GO" id="GO:0008360">
    <property type="term" value="P:regulation of cell shape"/>
    <property type="evidence" value="ECO:0007669"/>
    <property type="project" value="UniProtKB-KW"/>
</dbReference>
<dbReference type="PANTHER" id="PTHR22926:SF5">
    <property type="entry name" value="PHOSPHO-N-ACETYLMURAMOYL-PENTAPEPTIDE-TRANSFERASE HOMOLOG"/>
    <property type="match status" value="1"/>
</dbReference>
<evidence type="ECO:0000256" key="8">
    <source>
        <dbReference type="NCBIfam" id="TIGR00445"/>
    </source>
</evidence>
<dbReference type="Proteomes" id="UP000218775">
    <property type="component" value="Unassembled WGS sequence"/>
</dbReference>
<keyword evidence="7" id="KW-0131">Cell cycle</keyword>
<dbReference type="EC" id="2.7.8.13" evidence="7 8"/>
<comment type="pathway">
    <text evidence="7">Cell wall biogenesis; peptidoglycan biosynthesis.</text>
</comment>
<dbReference type="Pfam" id="PF00953">
    <property type="entry name" value="Glycos_transf_4"/>
    <property type="match status" value="1"/>
</dbReference>
<evidence type="ECO:0000256" key="5">
    <source>
        <dbReference type="ARBA" id="ARBA00022989"/>
    </source>
</evidence>
<dbReference type="InterPro" id="IPR000715">
    <property type="entry name" value="Glycosyl_transferase_4"/>
</dbReference>
<keyword evidence="7" id="KW-1003">Cell membrane</keyword>
<evidence type="ECO:0000256" key="9">
    <source>
        <dbReference type="PIRSR" id="PIRSR600715-1"/>
    </source>
</evidence>
<comment type="cofactor">
    <cofactor evidence="7 9">
        <name>Mg(2+)</name>
        <dbReference type="ChEBI" id="CHEBI:18420"/>
    </cofactor>
</comment>
<name>A0A2A4X3L9_UNCAE</name>
<comment type="similarity">
    <text evidence="2 7">Belongs to the glycosyltransferase 4 family. MraY subfamily.</text>
</comment>
<evidence type="ECO:0000256" key="6">
    <source>
        <dbReference type="ARBA" id="ARBA00023136"/>
    </source>
</evidence>
<dbReference type="GO" id="GO:0046872">
    <property type="term" value="F:metal ion binding"/>
    <property type="evidence" value="ECO:0007669"/>
    <property type="project" value="UniProtKB-KW"/>
</dbReference>
<dbReference type="GO" id="GO:0051992">
    <property type="term" value="F:UDP-N-acetylmuramoyl-L-alanyl-D-glutamyl-meso-2,6-diaminopimelyl-D-alanyl-D-alanine:undecaprenyl-phosphate transferase activity"/>
    <property type="evidence" value="ECO:0007669"/>
    <property type="project" value="RHEA"/>
</dbReference>
<keyword evidence="7" id="KW-0961">Cell wall biogenesis/degradation</keyword>
<feature type="binding site" evidence="9">
    <location>
        <position position="226"/>
    </location>
    <ligand>
        <name>Mg(2+)</name>
        <dbReference type="ChEBI" id="CHEBI:18420"/>
    </ligand>
</feature>
<gene>
    <name evidence="7" type="primary">mraY</name>
    <name evidence="10" type="ORF">COB21_04070</name>
</gene>
<feature type="transmembrane region" description="Helical" evidence="7">
    <location>
        <begin position="102"/>
        <end position="119"/>
    </location>
</feature>
<dbReference type="PROSITE" id="PS01347">
    <property type="entry name" value="MRAY_1"/>
    <property type="match status" value="1"/>
</dbReference>
<dbReference type="GO" id="GO:0005886">
    <property type="term" value="C:plasma membrane"/>
    <property type="evidence" value="ECO:0007669"/>
    <property type="project" value="UniProtKB-SubCell"/>
</dbReference>
<dbReference type="GO" id="GO:0009252">
    <property type="term" value="P:peptidoglycan biosynthetic process"/>
    <property type="evidence" value="ECO:0007669"/>
    <property type="project" value="UniProtKB-UniRule"/>
</dbReference>
<dbReference type="Pfam" id="PF10555">
    <property type="entry name" value="MraY_sig1"/>
    <property type="match status" value="1"/>
</dbReference>
<organism evidence="10 11">
    <name type="scientific">Aerophobetes bacterium</name>
    <dbReference type="NCBI Taxonomy" id="2030807"/>
    <lineage>
        <taxon>Bacteria</taxon>
        <taxon>Candidatus Aerophobota</taxon>
    </lineage>
</organism>
<keyword evidence="3 7" id="KW-0808">Transferase</keyword>
<sequence>MILWLVDFLKEMGCNVPLAFYQYSTRMVLAAIFALVFTVLLGPWTIKKLGYLKTGSSVRVEDCPELAKIHEKKRNTPTMGGVLILTTLLFSMLLFMDLSNIFTKWFFFGAIFLGSLGGVDDYLKMKNKNSKGIASRFKFLFQLLFSAVFALYLFSSMPKQLDAKLVNKKPTTQILSKKLDVTTTTLYTTYFIPFKKAPFLKMGGVFMSLAFLITVCAVTGTSNAVNLSDGLDGLASGLLLPVVFVLALFAFLSNHLSIANYLNIVYIPGSGEIGVFLSALAGCVLGFLWFNGLPAEVFMGDTGSLALGGLIGMAAVMLRREILLILVGFVFVAEALSVILQVASFRLRKGKRIFRCAPLHHHFEMEGWPESKVVLRFWMVGFLFALISLASIKFQ</sequence>
<feature type="transmembrane region" description="Helical" evidence="7">
    <location>
        <begin position="27"/>
        <end position="46"/>
    </location>
</feature>
<evidence type="ECO:0000313" key="11">
    <source>
        <dbReference type="Proteomes" id="UP000218775"/>
    </source>
</evidence>
<dbReference type="InterPro" id="IPR018480">
    <property type="entry name" value="PNAcMuramoyl-5peptid_Trfase_CS"/>
</dbReference>
<dbReference type="UniPathway" id="UPA00219"/>
<feature type="transmembrane region" description="Helical" evidence="7">
    <location>
        <begin position="199"/>
        <end position="221"/>
    </location>
</feature>
<dbReference type="NCBIfam" id="TIGR00445">
    <property type="entry name" value="mraY"/>
    <property type="match status" value="1"/>
</dbReference>
<dbReference type="AlphaFoldDB" id="A0A2A4X3L9"/>
<feature type="binding site" evidence="9">
    <location>
        <position position="301"/>
    </location>
    <ligand>
        <name>Mg(2+)</name>
        <dbReference type="ChEBI" id="CHEBI:18420"/>
    </ligand>
</feature>
<feature type="transmembrane region" description="Helical" evidence="7">
    <location>
        <begin position="78"/>
        <end position="96"/>
    </location>
</feature>
<comment type="caution">
    <text evidence="10">The sequence shown here is derived from an EMBL/GenBank/DDBJ whole genome shotgun (WGS) entry which is preliminary data.</text>
</comment>
<dbReference type="GO" id="GO:0071555">
    <property type="term" value="P:cell wall organization"/>
    <property type="evidence" value="ECO:0007669"/>
    <property type="project" value="UniProtKB-KW"/>
</dbReference>
<keyword evidence="6 7" id="KW-0472">Membrane</keyword>
<accession>A0A2A4X3L9</accession>
<keyword evidence="7" id="KW-0133">Cell shape</keyword>
<dbReference type="CDD" id="cd06852">
    <property type="entry name" value="GT_MraY"/>
    <property type="match status" value="1"/>
</dbReference>
<feature type="transmembrane region" description="Helical" evidence="7">
    <location>
        <begin position="233"/>
        <end position="253"/>
    </location>
</feature>
<dbReference type="PANTHER" id="PTHR22926">
    <property type="entry name" value="PHOSPHO-N-ACETYLMURAMOYL-PENTAPEPTIDE-TRANSFERASE"/>
    <property type="match status" value="1"/>
</dbReference>